<dbReference type="GO" id="GO:0008902">
    <property type="term" value="F:hydroxymethylpyrimidine kinase activity"/>
    <property type="evidence" value="ECO:0007669"/>
    <property type="project" value="TreeGrafter"/>
</dbReference>
<protein>
    <submittedName>
        <fullName evidence="2">Phosphomethylpyrimidine kinase type-1</fullName>
    </submittedName>
</protein>
<feature type="domain" description="Pyridoxamine kinase/Phosphomethylpyrimidine kinase" evidence="1">
    <location>
        <begin position="18"/>
        <end position="251"/>
    </location>
</feature>
<dbReference type="GO" id="GO:0009228">
    <property type="term" value="P:thiamine biosynthetic process"/>
    <property type="evidence" value="ECO:0007669"/>
    <property type="project" value="TreeGrafter"/>
</dbReference>
<name>A0A0B4H2J6_METGA</name>
<dbReference type="EMBL" id="AZNH01000049">
    <property type="protein sequence ID" value="KID83971.1"/>
    <property type="molecule type" value="Genomic_DNA"/>
</dbReference>
<dbReference type="PANTHER" id="PTHR20858">
    <property type="entry name" value="PHOSPHOMETHYLPYRIMIDINE KINASE"/>
    <property type="match status" value="1"/>
</dbReference>
<reference evidence="2 3" key="1">
    <citation type="journal article" date="2014" name="Proc. Natl. Acad. Sci. U.S.A.">
        <title>Trajectory and genomic determinants of fungal-pathogen speciation and host adaptation.</title>
        <authorList>
            <person name="Hu X."/>
            <person name="Xiao G."/>
            <person name="Zheng P."/>
            <person name="Shang Y."/>
            <person name="Su Y."/>
            <person name="Zhang X."/>
            <person name="Liu X."/>
            <person name="Zhan S."/>
            <person name="St Leger R.J."/>
            <person name="Wang C."/>
        </authorList>
    </citation>
    <scope>NUCLEOTIDE SEQUENCE [LARGE SCALE GENOMIC DNA]</scope>
    <source>
        <strain evidence="2 3">ARSEF 977</strain>
    </source>
</reference>
<gene>
    <name evidence="2" type="ORF">MGU_08737</name>
</gene>
<dbReference type="PANTHER" id="PTHR20858:SF17">
    <property type="entry name" value="HYDROXYMETHYLPYRIMIDINE_PHOSPHOMETHYLPYRIMIDINE KINASE THI20-RELATED"/>
    <property type="match status" value="1"/>
</dbReference>
<dbReference type="InterPro" id="IPR029056">
    <property type="entry name" value="Ribokinase-like"/>
</dbReference>
<sequence>MESPQVLVLGCFDDLPNAGLKTDQKVLATLQMPCKVISTGSNSKRCHVQTEPKEALLAELRSALQNSDCNVVKIGAMPSIASVQAISDIWRQWPRTASVLDMEPFFKTGQEIPNGMLVALIEHVLPSITILSATVGQVMALLEGASIEASYPTGIQGIVALGKKLQSLGPRYVIVKREMFDEPEQTTTLHFVLCGDGEPVVERLRCENPKGVFGVSYSILSAIAASLAKGRTRPDAVVAGFRFAQEMLQKGSYFD</sequence>
<dbReference type="GO" id="GO:0008972">
    <property type="term" value="F:phosphomethylpyrimidine kinase activity"/>
    <property type="evidence" value="ECO:0007669"/>
    <property type="project" value="TreeGrafter"/>
</dbReference>
<evidence type="ECO:0000313" key="2">
    <source>
        <dbReference type="EMBL" id="KID83971.1"/>
    </source>
</evidence>
<dbReference type="GO" id="GO:0005829">
    <property type="term" value="C:cytosol"/>
    <property type="evidence" value="ECO:0007669"/>
    <property type="project" value="TreeGrafter"/>
</dbReference>
<dbReference type="InterPro" id="IPR013749">
    <property type="entry name" value="PM/HMP-P_kinase-1"/>
</dbReference>
<dbReference type="Proteomes" id="UP000031192">
    <property type="component" value="Unassembled WGS sequence"/>
</dbReference>
<keyword evidence="2" id="KW-0808">Transferase</keyword>
<dbReference type="Gene3D" id="3.40.1190.20">
    <property type="match status" value="1"/>
</dbReference>
<keyword evidence="3" id="KW-1185">Reference proteome</keyword>
<proteinExistence type="predicted"/>
<dbReference type="AlphaFoldDB" id="A0A0B4H2J6"/>
<evidence type="ECO:0000313" key="3">
    <source>
        <dbReference type="Proteomes" id="UP000031192"/>
    </source>
</evidence>
<dbReference type="Pfam" id="PF08543">
    <property type="entry name" value="Phos_pyr_kin"/>
    <property type="match status" value="1"/>
</dbReference>
<comment type="caution">
    <text evidence="2">The sequence shown here is derived from an EMBL/GenBank/DDBJ whole genome shotgun (WGS) entry which is preliminary data.</text>
</comment>
<keyword evidence="2" id="KW-0418">Kinase</keyword>
<accession>A0A0B4H2J6</accession>
<dbReference type="HOGENOM" id="CLU_095394_0_0_1"/>
<dbReference type="SUPFAM" id="SSF53613">
    <property type="entry name" value="Ribokinase-like"/>
    <property type="match status" value="1"/>
</dbReference>
<evidence type="ECO:0000259" key="1">
    <source>
        <dbReference type="Pfam" id="PF08543"/>
    </source>
</evidence>
<organism evidence="2 3">
    <name type="scientific">Metarhizium guizhouense (strain ARSEF 977)</name>
    <dbReference type="NCBI Taxonomy" id="1276136"/>
    <lineage>
        <taxon>Eukaryota</taxon>
        <taxon>Fungi</taxon>
        <taxon>Dikarya</taxon>
        <taxon>Ascomycota</taxon>
        <taxon>Pezizomycotina</taxon>
        <taxon>Sordariomycetes</taxon>
        <taxon>Hypocreomycetidae</taxon>
        <taxon>Hypocreales</taxon>
        <taxon>Clavicipitaceae</taxon>
        <taxon>Metarhizium</taxon>
    </lineage>
</organism>